<evidence type="ECO:0000313" key="1">
    <source>
        <dbReference type="EMBL" id="KAK3794157.1"/>
    </source>
</evidence>
<protein>
    <submittedName>
        <fullName evidence="1">Uncharacterized protein</fullName>
    </submittedName>
</protein>
<gene>
    <name evidence="1" type="ORF">RRG08_062401</name>
</gene>
<sequence>MWALRGSRTCSLSGLGQDLTGSSWDWLCGLRLERISHRFLERVWTGSHRDTGFVGLERISHGFLERAWTGSHRDVEGLVLWTWTGSYRDSTGLAL</sequence>
<dbReference type="EMBL" id="JAWDGP010001136">
    <property type="protein sequence ID" value="KAK3794157.1"/>
    <property type="molecule type" value="Genomic_DNA"/>
</dbReference>
<accession>A0AAE1AWH0</accession>
<dbReference type="AlphaFoldDB" id="A0AAE1AWH0"/>
<dbReference type="Proteomes" id="UP001283361">
    <property type="component" value="Unassembled WGS sequence"/>
</dbReference>
<comment type="caution">
    <text evidence="1">The sequence shown here is derived from an EMBL/GenBank/DDBJ whole genome shotgun (WGS) entry which is preliminary data.</text>
</comment>
<evidence type="ECO:0000313" key="2">
    <source>
        <dbReference type="Proteomes" id="UP001283361"/>
    </source>
</evidence>
<organism evidence="1 2">
    <name type="scientific">Elysia crispata</name>
    <name type="common">lettuce slug</name>
    <dbReference type="NCBI Taxonomy" id="231223"/>
    <lineage>
        <taxon>Eukaryota</taxon>
        <taxon>Metazoa</taxon>
        <taxon>Spiralia</taxon>
        <taxon>Lophotrochozoa</taxon>
        <taxon>Mollusca</taxon>
        <taxon>Gastropoda</taxon>
        <taxon>Heterobranchia</taxon>
        <taxon>Euthyneura</taxon>
        <taxon>Panpulmonata</taxon>
        <taxon>Sacoglossa</taxon>
        <taxon>Placobranchoidea</taxon>
        <taxon>Plakobranchidae</taxon>
        <taxon>Elysia</taxon>
    </lineage>
</organism>
<proteinExistence type="predicted"/>
<name>A0AAE1AWH0_9GAST</name>
<reference evidence="1" key="1">
    <citation type="journal article" date="2023" name="G3 (Bethesda)">
        <title>A reference genome for the long-term kleptoplast-retaining sea slug Elysia crispata morphotype clarki.</title>
        <authorList>
            <person name="Eastman K.E."/>
            <person name="Pendleton A.L."/>
            <person name="Shaikh M.A."/>
            <person name="Suttiyut T."/>
            <person name="Ogas R."/>
            <person name="Tomko P."/>
            <person name="Gavelis G."/>
            <person name="Widhalm J.R."/>
            <person name="Wisecaver J.H."/>
        </authorList>
    </citation>
    <scope>NUCLEOTIDE SEQUENCE</scope>
    <source>
        <strain evidence="1">ECLA1</strain>
    </source>
</reference>
<keyword evidence="2" id="KW-1185">Reference proteome</keyword>